<proteinExistence type="predicted"/>
<dbReference type="AlphaFoldDB" id="A0A1N7A8L8"/>
<protein>
    <submittedName>
        <fullName evidence="2">Uncharacterized protein</fullName>
    </submittedName>
</protein>
<dbReference type="STRING" id="58117.SAMN05421833_10869"/>
<evidence type="ECO:0000256" key="1">
    <source>
        <dbReference type="SAM" id="MobiDB-lite"/>
    </source>
</evidence>
<name>A0A1N7A8L8_9ACTN</name>
<reference evidence="3" key="1">
    <citation type="submission" date="2017-01" db="EMBL/GenBank/DDBJ databases">
        <authorList>
            <person name="Varghese N."/>
            <person name="Submissions S."/>
        </authorList>
    </citation>
    <scope>NUCLEOTIDE SEQUENCE [LARGE SCALE GENOMIC DNA]</scope>
    <source>
        <strain evidence="3">ATCC 12950</strain>
    </source>
</reference>
<evidence type="ECO:0000313" key="3">
    <source>
        <dbReference type="Proteomes" id="UP000186096"/>
    </source>
</evidence>
<dbReference type="RefSeq" id="WP_159454774.1">
    <property type="nucleotide sequence ID" value="NZ_FTNI01000008.1"/>
</dbReference>
<feature type="region of interest" description="Disordered" evidence="1">
    <location>
        <begin position="1"/>
        <end position="43"/>
    </location>
</feature>
<organism evidence="2 3">
    <name type="scientific">Microbispora rosea</name>
    <dbReference type="NCBI Taxonomy" id="58117"/>
    <lineage>
        <taxon>Bacteria</taxon>
        <taxon>Bacillati</taxon>
        <taxon>Actinomycetota</taxon>
        <taxon>Actinomycetes</taxon>
        <taxon>Streptosporangiales</taxon>
        <taxon>Streptosporangiaceae</taxon>
        <taxon>Microbispora</taxon>
    </lineage>
</organism>
<keyword evidence="3" id="KW-1185">Reference proteome</keyword>
<evidence type="ECO:0000313" key="2">
    <source>
        <dbReference type="EMBL" id="SIR35374.1"/>
    </source>
</evidence>
<gene>
    <name evidence="2" type="ORF">SAMN05421833_10869</name>
</gene>
<dbReference type="Proteomes" id="UP000186096">
    <property type="component" value="Unassembled WGS sequence"/>
</dbReference>
<accession>A0A1N7A8L8</accession>
<sequence>MIGQVRHAGSAVRQPDGGVRRGDRTGGAGRRPAGVSGAGQAMTNAGMLAGFAQEARS</sequence>
<dbReference type="EMBL" id="FTNI01000008">
    <property type="protein sequence ID" value="SIR35374.1"/>
    <property type="molecule type" value="Genomic_DNA"/>
</dbReference>